<dbReference type="Proteomes" id="UP000199705">
    <property type="component" value="Unassembled WGS sequence"/>
</dbReference>
<organism evidence="1 2">
    <name type="scientific">Mucilaginibacter gossypii</name>
    <dbReference type="NCBI Taxonomy" id="551996"/>
    <lineage>
        <taxon>Bacteria</taxon>
        <taxon>Pseudomonadati</taxon>
        <taxon>Bacteroidota</taxon>
        <taxon>Sphingobacteriia</taxon>
        <taxon>Sphingobacteriales</taxon>
        <taxon>Sphingobacteriaceae</taxon>
        <taxon>Mucilaginibacter</taxon>
    </lineage>
</organism>
<proteinExistence type="predicted"/>
<protein>
    <submittedName>
        <fullName evidence="1">Uncharacterized protein</fullName>
    </submittedName>
</protein>
<reference evidence="2" key="1">
    <citation type="submission" date="2016-10" db="EMBL/GenBank/DDBJ databases">
        <authorList>
            <person name="Varghese N."/>
            <person name="Submissions S."/>
        </authorList>
    </citation>
    <scope>NUCLEOTIDE SEQUENCE [LARGE SCALE GENOMIC DNA]</scope>
    <source>
        <strain evidence="2">Gh-67</strain>
    </source>
</reference>
<name>A0A1G8LYZ0_9SPHI</name>
<evidence type="ECO:0000313" key="1">
    <source>
        <dbReference type="EMBL" id="SDI60737.1"/>
    </source>
</evidence>
<dbReference type="EMBL" id="FNCG01000025">
    <property type="protein sequence ID" value="SDI60737.1"/>
    <property type="molecule type" value="Genomic_DNA"/>
</dbReference>
<accession>A0A1G8LYZ0</accession>
<dbReference type="AlphaFoldDB" id="A0A1G8LYZ0"/>
<gene>
    <name evidence="1" type="ORF">SAMN05192573_12514</name>
</gene>
<keyword evidence="2" id="KW-1185">Reference proteome</keyword>
<evidence type="ECO:0000313" key="2">
    <source>
        <dbReference type="Proteomes" id="UP000199705"/>
    </source>
</evidence>
<sequence length="48" mass="5583">MVTVVFARKRFISSFIFEMLQNPYAYIIGDSDVQYSFAWVSSDIDVIL</sequence>